<accession>A0A1I5SFN8</accession>
<dbReference type="RefSeq" id="WP_093333123.1">
    <property type="nucleotide sequence ID" value="NZ_FOXP01000005.1"/>
</dbReference>
<proteinExistence type="predicted"/>
<dbReference type="SUPFAM" id="SSF51161">
    <property type="entry name" value="Trimeric LpxA-like enzymes"/>
    <property type="match status" value="1"/>
</dbReference>
<evidence type="ECO:0000313" key="4">
    <source>
        <dbReference type="EMBL" id="SFP69531.1"/>
    </source>
</evidence>
<keyword evidence="5" id="KW-1185">Reference proteome</keyword>
<dbReference type="PANTHER" id="PTHR23416:SF78">
    <property type="entry name" value="LIPOPOLYSACCHARIDE BIOSYNTHESIS O-ACETYL TRANSFERASE WBBJ-RELATED"/>
    <property type="match status" value="1"/>
</dbReference>
<organism evidence="4 5">
    <name type="scientific">Sphingomonas rubra</name>
    <dbReference type="NCBI Taxonomy" id="634430"/>
    <lineage>
        <taxon>Bacteria</taxon>
        <taxon>Pseudomonadati</taxon>
        <taxon>Pseudomonadota</taxon>
        <taxon>Alphaproteobacteria</taxon>
        <taxon>Sphingomonadales</taxon>
        <taxon>Sphingomonadaceae</taxon>
        <taxon>Sphingomonas</taxon>
    </lineage>
</organism>
<dbReference type="PROSITE" id="PS00101">
    <property type="entry name" value="HEXAPEP_TRANSFERASES"/>
    <property type="match status" value="1"/>
</dbReference>
<name>A0A1I5SFN8_9SPHN</name>
<dbReference type="Gene3D" id="2.160.10.10">
    <property type="entry name" value="Hexapeptide repeat proteins"/>
    <property type="match status" value="1"/>
</dbReference>
<gene>
    <name evidence="4" type="ORF">SAMN04488241_105199</name>
</gene>
<keyword evidence="3" id="KW-0012">Acyltransferase</keyword>
<sequence>MIRAFPWPTGTPRQIVRHRRAKLRIDGEVTGGGTLRFGIQWPGRFHRESHLVLREGGTLRVDGDFSIHSGATVTVDHGAMLMLGSGYINGDASVSCFLDVRIGHGVAIGPELMLIDDDRHRLSGARTTAGPIVIGDRVWLGSRVTVLKGVTIGDGAVIAAGSVVTKNVPPGELWGGVPAAFIRAATWS</sequence>
<evidence type="ECO:0000256" key="3">
    <source>
        <dbReference type="ARBA" id="ARBA00023315"/>
    </source>
</evidence>
<keyword evidence="1 4" id="KW-0808">Transferase</keyword>
<dbReference type="EMBL" id="FOXP01000005">
    <property type="protein sequence ID" value="SFP69531.1"/>
    <property type="molecule type" value="Genomic_DNA"/>
</dbReference>
<dbReference type="InterPro" id="IPR018357">
    <property type="entry name" value="Hexapep_transf_CS"/>
</dbReference>
<evidence type="ECO:0000256" key="1">
    <source>
        <dbReference type="ARBA" id="ARBA00022679"/>
    </source>
</evidence>
<reference evidence="4 5" key="1">
    <citation type="submission" date="2016-10" db="EMBL/GenBank/DDBJ databases">
        <authorList>
            <person name="de Groot N.N."/>
        </authorList>
    </citation>
    <scope>NUCLEOTIDE SEQUENCE [LARGE SCALE GENOMIC DNA]</scope>
    <source>
        <strain evidence="4 5">CGMCC 1.9113</strain>
    </source>
</reference>
<dbReference type="AlphaFoldDB" id="A0A1I5SFN8"/>
<evidence type="ECO:0000313" key="5">
    <source>
        <dbReference type="Proteomes" id="UP000199586"/>
    </source>
</evidence>
<dbReference type="InterPro" id="IPR011004">
    <property type="entry name" value="Trimer_LpxA-like_sf"/>
</dbReference>
<dbReference type="InterPro" id="IPR051159">
    <property type="entry name" value="Hexapeptide_acetyltransf"/>
</dbReference>
<dbReference type="Proteomes" id="UP000199586">
    <property type="component" value="Unassembled WGS sequence"/>
</dbReference>
<dbReference type="OrthoDB" id="9815592at2"/>
<dbReference type="CDD" id="cd04647">
    <property type="entry name" value="LbH_MAT_like"/>
    <property type="match status" value="1"/>
</dbReference>
<dbReference type="Pfam" id="PF14602">
    <property type="entry name" value="Hexapep_2"/>
    <property type="match status" value="1"/>
</dbReference>
<dbReference type="InterPro" id="IPR001451">
    <property type="entry name" value="Hexapep"/>
</dbReference>
<dbReference type="GO" id="GO:0016746">
    <property type="term" value="F:acyltransferase activity"/>
    <property type="evidence" value="ECO:0007669"/>
    <property type="project" value="UniProtKB-KW"/>
</dbReference>
<dbReference type="STRING" id="634430.SAMN04488241_105199"/>
<protein>
    <submittedName>
        <fullName evidence="4">Hexapeptide repeat of succinyl-transferase</fullName>
    </submittedName>
</protein>
<keyword evidence="2" id="KW-0677">Repeat</keyword>
<dbReference type="PANTHER" id="PTHR23416">
    <property type="entry name" value="SIALIC ACID SYNTHASE-RELATED"/>
    <property type="match status" value="1"/>
</dbReference>
<evidence type="ECO:0000256" key="2">
    <source>
        <dbReference type="ARBA" id="ARBA00022737"/>
    </source>
</evidence>